<feature type="region of interest" description="Disordered" evidence="1">
    <location>
        <begin position="13"/>
        <end position="47"/>
    </location>
</feature>
<dbReference type="GeneID" id="17271307"/>
<feature type="region of interest" description="Disordered" evidence="1">
    <location>
        <begin position="61"/>
        <end position="81"/>
    </location>
</feature>
<dbReference type="KEGG" id="ehx:EMIHUDRAFT_205877"/>
<evidence type="ECO:0000256" key="1">
    <source>
        <dbReference type="SAM" id="MobiDB-lite"/>
    </source>
</evidence>
<reference evidence="3" key="1">
    <citation type="journal article" date="2013" name="Nature">
        <title>Pan genome of the phytoplankton Emiliania underpins its global distribution.</title>
        <authorList>
            <person name="Read B.A."/>
            <person name="Kegel J."/>
            <person name="Klute M.J."/>
            <person name="Kuo A."/>
            <person name="Lefebvre S.C."/>
            <person name="Maumus F."/>
            <person name="Mayer C."/>
            <person name="Miller J."/>
            <person name="Monier A."/>
            <person name="Salamov A."/>
            <person name="Young J."/>
            <person name="Aguilar M."/>
            <person name="Claverie J.M."/>
            <person name="Frickenhaus S."/>
            <person name="Gonzalez K."/>
            <person name="Herman E.K."/>
            <person name="Lin Y.C."/>
            <person name="Napier J."/>
            <person name="Ogata H."/>
            <person name="Sarno A.F."/>
            <person name="Shmutz J."/>
            <person name="Schroeder D."/>
            <person name="de Vargas C."/>
            <person name="Verret F."/>
            <person name="von Dassow P."/>
            <person name="Valentin K."/>
            <person name="Van de Peer Y."/>
            <person name="Wheeler G."/>
            <person name="Dacks J.B."/>
            <person name="Delwiche C.F."/>
            <person name="Dyhrman S.T."/>
            <person name="Glockner G."/>
            <person name="John U."/>
            <person name="Richards T."/>
            <person name="Worden A.Z."/>
            <person name="Zhang X."/>
            <person name="Grigoriev I.V."/>
            <person name="Allen A.E."/>
            <person name="Bidle K."/>
            <person name="Borodovsky M."/>
            <person name="Bowler C."/>
            <person name="Brownlee C."/>
            <person name="Cock J.M."/>
            <person name="Elias M."/>
            <person name="Gladyshev V.N."/>
            <person name="Groth M."/>
            <person name="Guda C."/>
            <person name="Hadaegh A."/>
            <person name="Iglesias-Rodriguez M.D."/>
            <person name="Jenkins J."/>
            <person name="Jones B.M."/>
            <person name="Lawson T."/>
            <person name="Leese F."/>
            <person name="Lindquist E."/>
            <person name="Lobanov A."/>
            <person name="Lomsadze A."/>
            <person name="Malik S.B."/>
            <person name="Marsh M.E."/>
            <person name="Mackinder L."/>
            <person name="Mock T."/>
            <person name="Mueller-Roeber B."/>
            <person name="Pagarete A."/>
            <person name="Parker M."/>
            <person name="Probert I."/>
            <person name="Quesneville H."/>
            <person name="Raines C."/>
            <person name="Rensing S.A."/>
            <person name="Riano-Pachon D.M."/>
            <person name="Richier S."/>
            <person name="Rokitta S."/>
            <person name="Shiraiwa Y."/>
            <person name="Soanes D.M."/>
            <person name="van der Giezen M."/>
            <person name="Wahlund T.M."/>
            <person name="Williams B."/>
            <person name="Wilson W."/>
            <person name="Wolfe G."/>
            <person name="Wurch L.L."/>
        </authorList>
    </citation>
    <scope>NUCLEOTIDE SEQUENCE</scope>
</reference>
<dbReference type="KEGG" id="ehx:EMIHUDRAFT_246736"/>
<dbReference type="EnsemblProtists" id="EOD13668">
    <property type="protein sequence ID" value="EOD13668"/>
    <property type="gene ID" value="EMIHUDRAFT_246736"/>
</dbReference>
<dbReference type="RefSeq" id="XP_005766097.1">
    <property type="nucleotide sequence ID" value="XM_005766040.1"/>
</dbReference>
<organism evidence="2 3">
    <name type="scientific">Emiliania huxleyi (strain CCMP1516)</name>
    <dbReference type="NCBI Taxonomy" id="280463"/>
    <lineage>
        <taxon>Eukaryota</taxon>
        <taxon>Haptista</taxon>
        <taxon>Haptophyta</taxon>
        <taxon>Prymnesiophyceae</taxon>
        <taxon>Isochrysidales</taxon>
        <taxon>Noelaerhabdaceae</taxon>
        <taxon>Emiliania</taxon>
    </lineage>
</organism>
<sequence length="81" mass="8363">MLPPFCAQAAALSVRQPKATTEPTVATEAPEPPAAPDTSPKMEVEPAAPDAQALATGAFYHKPLPRLPPSAPSLELSEAAF</sequence>
<dbReference type="Proteomes" id="UP000013827">
    <property type="component" value="Unassembled WGS sequence"/>
</dbReference>
<evidence type="ECO:0000313" key="3">
    <source>
        <dbReference type="Proteomes" id="UP000013827"/>
    </source>
</evidence>
<feature type="compositionally biased region" description="Low complexity" evidence="1">
    <location>
        <begin position="72"/>
        <end position="81"/>
    </location>
</feature>
<accession>A0A0D3IQY3</accession>
<protein>
    <submittedName>
        <fullName evidence="2">Uncharacterized protein</fullName>
    </submittedName>
</protein>
<dbReference type="GeneID" id="17259816"/>
<dbReference type="HOGENOM" id="CLU_2578885_0_0_1"/>
<name>A0A0D3IQY3_EMIH1</name>
<evidence type="ECO:0000313" key="2">
    <source>
        <dbReference type="EnsemblProtists" id="EOD13668"/>
    </source>
</evidence>
<dbReference type="EnsemblProtists" id="EOD25761">
    <property type="protein sequence ID" value="EOD25761"/>
    <property type="gene ID" value="EMIHUDRAFT_205877"/>
</dbReference>
<dbReference type="AlphaFoldDB" id="A0A0D3IQY3"/>
<dbReference type="PaxDb" id="2903-EOD13668"/>
<dbReference type="RefSeq" id="XP_005778190.1">
    <property type="nucleotide sequence ID" value="XM_005778133.1"/>
</dbReference>
<reference evidence="2" key="2">
    <citation type="submission" date="2024-10" db="UniProtKB">
        <authorList>
            <consortium name="EnsemblProtists"/>
        </authorList>
    </citation>
    <scope>IDENTIFICATION</scope>
</reference>
<feature type="compositionally biased region" description="Low complexity" evidence="1">
    <location>
        <begin position="19"/>
        <end position="29"/>
    </location>
</feature>
<proteinExistence type="predicted"/>
<keyword evidence="3" id="KW-1185">Reference proteome</keyword>